<dbReference type="InterPro" id="IPR001129">
    <property type="entry name" value="Membr-assoc_MAPEG"/>
</dbReference>
<dbReference type="Pfam" id="PF01124">
    <property type="entry name" value="MAPEG"/>
    <property type="match status" value="1"/>
</dbReference>
<keyword evidence="2 5" id="KW-0812">Transmembrane</keyword>
<evidence type="ECO:0000256" key="3">
    <source>
        <dbReference type="ARBA" id="ARBA00022989"/>
    </source>
</evidence>
<comment type="subcellular location">
    <subcellularLocation>
        <location evidence="1">Membrane</location>
    </subcellularLocation>
</comment>
<evidence type="ECO:0000256" key="1">
    <source>
        <dbReference type="ARBA" id="ARBA00004370"/>
    </source>
</evidence>
<keyword evidence="3 5" id="KW-1133">Transmembrane helix</keyword>
<feature type="transmembrane region" description="Helical" evidence="5">
    <location>
        <begin position="68"/>
        <end position="90"/>
    </location>
</feature>
<dbReference type="AlphaFoldDB" id="A0A382AYN2"/>
<name>A0A382AYN2_9ZZZZ</name>
<protein>
    <submittedName>
        <fullName evidence="6">Uncharacterized protein</fullName>
    </submittedName>
</protein>
<reference evidence="6" key="1">
    <citation type="submission" date="2018-05" db="EMBL/GenBank/DDBJ databases">
        <authorList>
            <person name="Lanie J.A."/>
            <person name="Ng W.-L."/>
            <person name="Kazmierczak K.M."/>
            <person name="Andrzejewski T.M."/>
            <person name="Davidsen T.M."/>
            <person name="Wayne K.J."/>
            <person name="Tettelin H."/>
            <person name="Glass J.I."/>
            <person name="Rusch D."/>
            <person name="Podicherti R."/>
            <person name="Tsui H.-C.T."/>
            <person name="Winkler M.E."/>
        </authorList>
    </citation>
    <scope>NUCLEOTIDE SEQUENCE</scope>
</reference>
<dbReference type="EMBL" id="UINC01027224">
    <property type="protein sequence ID" value="SVB06113.1"/>
    <property type="molecule type" value="Genomic_DNA"/>
</dbReference>
<accession>A0A382AYN2</accession>
<evidence type="ECO:0000256" key="5">
    <source>
        <dbReference type="SAM" id="Phobius"/>
    </source>
</evidence>
<evidence type="ECO:0000256" key="4">
    <source>
        <dbReference type="ARBA" id="ARBA00023136"/>
    </source>
</evidence>
<gene>
    <name evidence="6" type="ORF">METZ01_LOCUS158967</name>
</gene>
<proteinExistence type="predicted"/>
<evidence type="ECO:0000313" key="6">
    <source>
        <dbReference type="EMBL" id="SVB06113.1"/>
    </source>
</evidence>
<dbReference type="GO" id="GO:0016020">
    <property type="term" value="C:membrane"/>
    <property type="evidence" value="ECO:0007669"/>
    <property type="project" value="UniProtKB-SubCell"/>
</dbReference>
<organism evidence="6">
    <name type="scientific">marine metagenome</name>
    <dbReference type="NCBI Taxonomy" id="408172"/>
    <lineage>
        <taxon>unclassified sequences</taxon>
        <taxon>metagenomes</taxon>
        <taxon>ecological metagenomes</taxon>
    </lineage>
</organism>
<keyword evidence="4 5" id="KW-0472">Membrane</keyword>
<feature type="transmembrane region" description="Helical" evidence="5">
    <location>
        <begin position="6"/>
        <end position="26"/>
    </location>
</feature>
<dbReference type="SUPFAM" id="SSF161084">
    <property type="entry name" value="MAPEG domain-like"/>
    <property type="match status" value="1"/>
</dbReference>
<sequence>MDNVQIIYPILPIVALHFYAHIHLSFSTYRAIKSREVRYRYFQVYEGGAPNYLKAARDHYKNFTEQPILFYLLCVLLFVTESVIALDIYLA</sequence>
<dbReference type="InterPro" id="IPR023352">
    <property type="entry name" value="MAPEG-like_dom_sf"/>
</dbReference>
<evidence type="ECO:0000256" key="2">
    <source>
        <dbReference type="ARBA" id="ARBA00022692"/>
    </source>
</evidence>